<protein>
    <submittedName>
        <fullName evidence="1">10158_t:CDS:1</fullName>
    </submittedName>
</protein>
<comment type="caution">
    <text evidence="1">The sequence shown here is derived from an EMBL/GenBank/DDBJ whole genome shotgun (WGS) entry which is preliminary data.</text>
</comment>
<dbReference type="AlphaFoldDB" id="A0A9N9D6N9"/>
<organism evidence="1 2">
    <name type="scientific">Paraglomus brasilianum</name>
    <dbReference type="NCBI Taxonomy" id="144538"/>
    <lineage>
        <taxon>Eukaryota</taxon>
        <taxon>Fungi</taxon>
        <taxon>Fungi incertae sedis</taxon>
        <taxon>Mucoromycota</taxon>
        <taxon>Glomeromycotina</taxon>
        <taxon>Glomeromycetes</taxon>
        <taxon>Paraglomerales</taxon>
        <taxon>Paraglomeraceae</taxon>
        <taxon>Paraglomus</taxon>
    </lineage>
</organism>
<evidence type="ECO:0000313" key="2">
    <source>
        <dbReference type="Proteomes" id="UP000789739"/>
    </source>
</evidence>
<evidence type="ECO:0000313" key="1">
    <source>
        <dbReference type="EMBL" id="CAG8624771.1"/>
    </source>
</evidence>
<gene>
    <name evidence="1" type="ORF">PBRASI_LOCUS8910</name>
</gene>
<sequence length="103" mass="12554">TSNSISFEDMDNNKQKFSMLIISLEQMIQQSQFDIIEKALYGWFFMVHWQQYSCYKAQEYYQQIINAGVDLPAKFEVANGWLKRFQEWFEKQYQEKVHQSIYQ</sequence>
<proteinExistence type="predicted"/>
<name>A0A9N9D6N9_9GLOM</name>
<dbReference type="EMBL" id="CAJVPI010001735">
    <property type="protein sequence ID" value="CAG8624771.1"/>
    <property type="molecule type" value="Genomic_DNA"/>
</dbReference>
<accession>A0A9N9D6N9</accession>
<reference evidence="1" key="1">
    <citation type="submission" date="2021-06" db="EMBL/GenBank/DDBJ databases">
        <authorList>
            <person name="Kallberg Y."/>
            <person name="Tangrot J."/>
            <person name="Rosling A."/>
        </authorList>
    </citation>
    <scope>NUCLEOTIDE SEQUENCE</scope>
    <source>
        <strain evidence="1">BR232B</strain>
    </source>
</reference>
<keyword evidence="2" id="KW-1185">Reference proteome</keyword>
<feature type="non-terminal residue" evidence="1">
    <location>
        <position position="1"/>
    </location>
</feature>
<dbReference type="Proteomes" id="UP000789739">
    <property type="component" value="Unassembled WGS sequence"/>
</dbReference>